<evidence type="ECO:0000256" key="4">
    <source>
        <dbReference type="ARBA" id="ARBA00022692"/>
    </source>
</evidence>
<evidence type="ECO:0000256" key="3">
    <source>
        <dbReference type="ARBA" id="ARBA00022475"/>
    </source>
</evidence>
<dbReference type="InterPro" id="IPR035906">
    <property type="entry name" value="MetI-like_sf"/>
</dbReference>
<feature type="transmembrane region" description="Helical" evidence="7">
    <location>
        <begin position="51"/>
        <end position="75"/>
    </location>
</feature>
<evidence type="ECO:0000256" key="8">
    <source>
        <dbReference type="SAM" id="MobiDB-lite"/>
    </source>
</evidence>
<dbReference type="PROSITE" id="PS50928">
    <property type="entry name" value="ABC_TM1"/>
    <property type="match status" value="1"/>
</dbReference>
<feature type="domain" description="ABC transmembrane type-1" evidence="9">
    <location>
        <begin position="103"/>
        <end position="314"/>
    </location>
</feature>
<evidence type="ECO:0000256" key="1">
    <source>
        <dbReference type="ARBA" id="ARBA00004651"/>
    </source>
</evidence>
<dbReference type="Proteomes" id="UP000238176">
    <property type="component" value="Unassembled WGS sequence"/>
</dbReference>
<comment type="caution">
    <text evidence="10">The sequence shown here is derived from an EMBL/GenBank/DDBJ whole genome shotgun (WGS) entry which is preliminary data.</text>
</comment>
<evidence type="ECO:0000256" key="2">
    <source>
        <dbReference type="ARBA" id="ARBA00022448"/>
    </source>
</evidence>
<dbReference type="PANTHER" id="PTHR43005">
    <property type="entry name" value="BLR7065 PROTEIN"/>
    <property type="match status" value="1"/>
</dbReference>
<feature type="transmembrane region" description="Helical" evidence="7">
    <location>
        <begin position="293"/>
        <end position="314"/>
    </location>
</feature>
<organism evidence="10 11">
    <name type="scientific">Glycomyces artemisiae</name>
    <dbReference type="NCBI Taxonomy" id="1076443"/>
    <lineage>
        <taxon>Bacteria</taxon>
        <taxon>Bacillati</taxon>
        <taxon>Actinomycetota</taxon>
        <taxon>Actinomycetes</taxon>
        <taxon>Glycomycetales</taxon>
        <taxon>Glycomycetaceae</taxon>
        <taxon>Glycomyces</taxon>
    </lineage>
</organism>
<dbReference type="CDD" id="cd06261">
    <property type="entry name" value="TM_PBP2"/>
    <property type="match status" value="1"/>
</dbReference>
<gene>
    <name evidence="10" type="ORF">B0I28_107138</name>
</gene>
<keyword evidence="5 7" id="KW-1133">Transmembrane helix</keyword>
<dbReference type="GO" id="GO:0055085">
    <property type="term" value="P:transmembrane transport"/>
    <property type="evidence" value="ECO:0007669"/>
    <property type="project" value="InterPro"/>
</dbReference>
<evidence type="ECO:0000313" key="11">
    <source>
        <dbReference type="Proteomes" id="UP000238176"/>
    </source>
</evidence>
<keyword evidence="6 7" id="KW-0472">Membrane</keyword>
<accession>A0A2T0UH63</accession>
<name>A0A2T0UH63_9ACTN</name>
<dbReference type="OrthoDB" id="3614395at2"/>
<dbReference type="EMBL" id="PVTJ01000007">
    <property type="protein sequence ID" value="PRY57290.1"/>
    <property type="molecule type" value="Genomic_DNA"/>
</dbReference>
<dbReference type="Gene3D" id="1.10.3720.10">
    <property type="entry name" value="MetI-like"/>
    <property type="match status" value="1"/>
</dbReference>
<evidence type="ECO:0000256" key="6">
    <source>
        <dbReference type="ARBA" id="ARBA00023136"/>
    </source>
</evidence>
<protein>
    <submittedName>
        <fullName evidence="10">Carbohydrate ABC transporter membrane protein 1 (CUT1 family)</fullName>
    </submittedName>
</protein>
<dbReference type="AlphaFoldDB" id="A0A2T0UH63"/>
<feature type="transmembrane region" description="Helical" evidence="7">
    <location>
        <begin position="192"/>
        <end position="211"/>
    </location>
</feature>
<dbReference type="PANTHER" id="PTHR43005:SF2">
    <property type="entry name" value="INTEGRAL MEMBRANE SUGAR TRANSPORT PROTEIN"/>
    <property type="match status" value="1"/>
</dbReference>
<reference evidence="10 11" key="1">
    <citation type="submission" date="2018-03" db="EMBL/GenBank/DDBJ databases">
        <title>Genomic Encyclopedia of Type Strains, Phase III (KMG-III): the genomes of soil and plant-associated and newly described type strains.</title>
        <authorList>
            <person name="Whitman W."/>
        </authorList>
    </citation>
    <scope>NUCLEOTIDE SEQUENCE [LARGE SCALE GENOMIC DNA]</scope>
    <source>
        <strain evidence="10 11">CGMCC 4.7067</strain>
    </source>
</reference>
<feature type="transmembrane region" description="Helical" evidence="7">
    <location>
        <begin position="142"/>
        <end position="161"/>
    </location>
</feature>
<dbReference type="GO" id="GO:0005886">
    <property type="term" value="C:plasma membrane"/>
    <property type="evidence" value="ECO:0007669"/>
    <property type="project" value="UniProtKB-SubCell"/>
</dbReference>
<keyword evidence="11" id="KW-1185">Reference proteome</keyword>
<feature type="transmembrane region" description="Helical" evidence="7">
    <location>
        <begin position="107"/>
        <end position="130"/>
    </location>
</feature>
<keyword evidence="3" id="KW-1003">Cell membrane</keyword>
<dbReference type="Pfam" id="PF00528">
    <property type="entry name" value="BPD_transp_1"/>
    <property type="match status" value="1"/>
</dbReference>
<comment type="subcellular location">
    <subcellularLocation>
        <location evidence="1 7">Cell membrane</location>
        <topology evidence="1 7">Multi-pass membrane protein</topology>
    </subcellularLocation>
</comment>
<dbReference type="RefSeq" id="WP_106365290.1">
    <property type="nucleotide sequence ID" value="NZ_PVTJ01000007.1"/>
</dbReference>
<comment type="similarity">
    <text evidence="7">Belongs to the binding-protein-dependent transport system permease family.</text>
</comment>
<dbReference type="SUPFAM" id="SSF161098">
    <property type="entry name" value="MetI-like"/>
    <property type="match status" value="1"/>
</dbReference>
<feature type="transmembrane region" description="Helical" evidence="7">
    <location>
        <begin position="251"/>
        <end position="273"/>
    </location>
</feature>
<evidence type="ECO:0000256" key="7">
    <source>
        <dbReference type="RuleBase" id="RU363032"/>
    </source>
</evidence>
<sequence>MSTPTIPRPQILGAGPGGAAPPERGAAPRRRTARRAGGIPRGMRRAVALSLLPGLALFGTFFLVPFAVMVATAFADWSGLRLDWTGLANYRALLDDPVFFKALGNTVFYAAASVLVQVPLGVAVGMVLALRPPGWKAIRTVVFIPFVISGAAYAVIFSMFYNPRSGLLNNALAALGVRGDRDWLFDSATARWAVAGTFVLVIGFTVVLVMAEITSIPKEVYEAATVDGASTWQQLTRITLPLLRNVIGTAILLRLLVDIGMFDLVFILTAGGPDDATATLALYAYRAYLTGEWGYANAVGTVIIAIGLVLIVSVRRVFRIGERT</sequence>
<keyword evidence="4 7" id="KW-0812">Transmembrane</keyword>
<keyword evidence="2 7" id="KW-0813">Transport</keyword>
<proteinExistence type="inferred from homology"/>
<evidence type="ECO:0000313" key="10">
    <source>
        <dbReference type="EMBL" id="PRY57290.1"/>
    </source>
</evidence>
<dbReference type="InterPro" id="IPR000515">
    <property type="entry name" value="MetI-like"/>
</dbReference>
<feature type="region of interest" description="Disordered" evidence="8">
    <location>
        <begin position="1"/>
        <end position="35"/>
    </location>
</feature>
<evidence type="ECO:0000259" key="9">
    <source>
        <dbReference type="PROSITE" id="PS50928"/>
    </source>
</evidence>
<evidence type="ECO:0000256" key="5">
    <source>
        <dbReference type="ARBA" id="ARBA00022989"/>
    </source>
</evidence>